<reference evidence="2" key="1">
    <citation type="journal article" date="2020" name="Nat. Genet.">
        <title>Genomic diversifications of five Gossypium allopolyploid species and their impact on cotton improvement.</title>
        <authorList>
            <person name="Chen Z.J."/>
            <person name="Sreedasyam A."/>
            <person name="Ando A."/>
            <person name="Song Q."/>
            <person name="De Santiago L.M."/>
            <person name="Hulse-Kemp A.M."/>
            <person name="Ding M."/>
            <person name="Ye W."/>
            <person name="Kirkbride R.C."/>
            <person name="Jenkins J."/>
            <person name="Plott C."/>
            <person name="Lovell J."/>
            <person name="Lin Y.M."/>
            <person name="Vaughn R."/>
            <person name="Liu B."/>
            <person name="Simpson S."/>
            <person name="Scheffler B.E."/>
            <person name="Wen L."/>
            <person name="Saski C.A."/>
            <person name="Grover C.E."/>
            <person name="Hu G."/>
            <person name="Conover J.L."/>
            <person name="Carlson J.W."/>
            <person name="Shu S."/>
            <person name="Boston L.B."/>
            <person name="Williams M."/>
            <person name="Peterson D.G."/>
            <person name="McGee K."/>
            <person name="Jones D.C."/>
            <person name="Wendel J.F."/>
            <person name="Stelly D.M."/>
            <person name="Grimwood J."/>
            <person name="Schmutz J."/>
        </authorList>
    </citation>
    <scope>NUCLEOTIDE SEQUENCE [LARGE SCALE GENOMIC DNA]</scope>
    <source>
        <strain evidence="2">cv. TM-1</strain>
    </source>
</reference>
<dbReference type="OrthoDB" id="1000288at2759"/>
<reference evidence="3" key="2">
    <citation type="submission" date="2025-08" db="UniProtKB">
        <authorList>
            <consortium name="RefSeq"/>
        </authorList>
    </citation>
    <scope>IDENTIFICATION</scope>
</reference>
<dbReference type="AlphaFoldDB" id="A0A1U8IT94"/>
<sequence length="304" mass="35366">MGVVEKLDNYLSLPLLIGKRKSLAFKDMTNRFSCRINSWSKRLLSYGGKEIFIKVILQSLPTYAFSVFLAPRGVLKDMQSKMSQIWWTRKDKGKAVEKPSYTWSSINATTKALKDGFGWQVGNGQSIDIRRDNWGFESLNGDTLNPNVLTLHERKVRDLWSIDQRSWNKERVRELYDRFMGDQIFNLSLNGKESNDRVVWFHNPSGFYTSKTAYSWLILRQMGFGPHRAYWKIIWKLNTLLKIHVFTWRVGHEILPMNDKIASIRHGFLKDYTRYSASAETLIHALKDCPNARTILTVGGFEEN</sequence>
<dbReference type="InterPro" id="IPR026960">
    <property type="entry name" value="RVT-Znf"/>
</dbReference>
<evidence type="ECO:0000259" key="1">
    <source>
        <dbReference type="Pfam" id="PF13966"/>
    </source>
</evidence>
<dbReference type="Proteomes" id="UP000818029">
    <property type="component" value="Chromosome D06"/>
</dbReference>
<dbReference type="PANTHER" id="PTHR33116">
    <property type="entry name" value="REVERSE TRANSCRIPTASE ZINC-BINDING DOMAIN-CONTAINING PROTEIN-RELATED-RELATED"/>
    <property type="match status" value="1"/>
</dbReference>
<proteinExistence type="predicted"/>
<accession>A0A1U8IT94</accession>
<organism evidence="2 3">
    <name type="scientific">Gossypium hirsutum</name>
    <name type="common">Upland cotton</name>
    <name type="synonym">Gossypium mexicanum</name>
    <dbReference type="NCBI Taxonomy" id="3635"/>
    <lineage>
        <taxon>Eukaryota</taxon>
        <taxon>Viridiplantae</taxon>
        <taxon>Streptophyta</taxon>
        <taxon>Embryophyta</taxon>
        <taxon>Tracheophyta</taxon>
        <taxon>Spermatophyta</taxon>
        <taxon>Magnoliopsida</taxon>
        <taxon>eudicotyledons</taxon>
        <taxon>Gunneridae</taxon>
        <taxon>Pentapetalae</taxon>
        <taxon>rosids</taxon>
        <taxon>malvids</taxon>
        <taxon>Malvales</taxon>
        <taxon>Malvaceae</taxon>
        <taxon>Malvoideae</taxon>
        <taxon>Gossypium</taxon>
    </lineage>
</organism>
<evidence type="ECO:0000313" key="2">
    <source>
        <dbReference type="Proteomes" id="UP000818029"/>
    </source>
</evidence>
<dbReference type="KEGG" id="ghi:107900093"/>
<dbReference type="RefSeq" id="XP_016681290.1">
    <property type="nucleotide sequence ID" value="XM_016825801.1"/>
</dbReference>
<feature type="domain" description="Reverse transcriptase zinc-binding" evidence="1">
    <location>
        <begin position="208"/>
        <end position="294"/>
    </location>
</feature>
<name>A0A1U8IT94_GOSHI</name>
<dbReference type="PaxDb" id="3635-A0A1U8IT94"/>
<dbReference type="PANTHER" id="PTHR33116:SF86">
    <property type="entry name" value="REVERSE TRANSCRIPTASE DOMAIN-CONTAINING PROTEIN"/>
    <property type="match status" value="1"/>
</dbReference>
<keyword evidence="2" id="KW-1185">Reference proteome</keyword>
<gene>
    <name evidence="3" type="primary">LOC107900093</name>
</gene>
<dbReference type="Pfam" id="PF13966">
    <property type="entry name" value="zf-RVT"/>
    <property type="match status" value="1"/>
</dbReference>
<protein>
    <recommendedName>
        <fullName evidence="1">Reverse transcriptase zinc-binding domain-containing protein</fullName>
    </recommendedName>
</protein>
<evidence type="ECO:0000313" key="3">
    <source>
        <dbReference type="RefSeq" id="XP_016681290.1"/>
    </source>
</evidence>
<dbReference type="GeneID" id="107900093"/>
<dbReference type="STRING" id="3635.A0A1U8IT94"/>